<reference evidence="1" key="2">
    <citation type="journal article" date="2022" name="New Phytol.">
        <title>Evolutionary transition to the ectomycorrhizal habit in the genomes of a hyperdiverse lineage of mushroom-forming fungi.</title>
        <authorList>
            <person name="Looney B."/>
            <person name="Miyauchi S."/>
            <person name="Morin E."/>
            <person name="Drula E."/>
            <person name="Courty P.E."/>
            <person name="Kohler A."/>
            <person name="Kuo A."/>
            <person name="LaButti K."/>
            <person name="Pangilinan J."/>
            <person name="Lipzen A."/>
            <person name="Riley R."/>
            <person name="Andreopoulos W."/>
            <person name="He G."/>
            <person name="Johnson J."/>
            <person name="Nolan M."/>
            <person name="Tritt A."/>
            <person name="Barry K.W."/>
            <person name="Grigoriev I.V."/>
            <person name="Nagy L.G."/>
            <person name="Hibbett D."/>
            <person name="Henrissat B."/>
            <person name="Matheny P.B."/>
            <person name="Labbe J."/>
            <person name="Martin F.M."/>
        </authorList>
    </citation>
    <scope>NUCLEOTIDE SEQUENCE</scope>
    <source>
        <strain evidence="1">FP105234-sp</strain>
    </source>
</reference>
<dbReference type="EMBL" id="MU275838">
    <property type="protein sequence ID" value="KAI0054126.1"/>
    <property type="molecule type" value="Genomic_DNA"/>
</dbReference>
<gene>
    <name evidence="1" type="ORF">FA95DRAFT_1530133</name>
</gene>
<comment type="caution">
    <text evidence="1">The sequence shown here is derived from an EMBL/GenBank/DDBJ whole genome shotgun (WGS) entry which is preliminary data.</text>
</comment>
<accession>A0ACB8SDW0</accession>
<protein>
    <submittedName>
        <fullName evidence="1">Uncharacterized protein</fullName>
    </submittedName>
</protein>
<evidence type="ECO:0000313" key="1">
    <source>
        <dbReference type="EMBL" id="KAI0054126.1"/>
    </source>
</evidence>
<proteinExistence type="predicted"/>
<sequence>MAAAFPGSPAPRRTNRATPRPSSGFSPPPRRVGRLGSSKPASRLATPVRGVDRPSLIREDDSVASMDVDEGEHQLDRGLRPDTVFARAHELLVVFHAQLPTEVRQVLRNADFIREDYAGDIDSLTGFAVVVTSQTCFVWQHSQALSGVPTCYIFSCPPDYSQRAPFQAFVPYGVSREPGLILLSSSGEIRFWDSIGIGLAGGEHFNKTQLELESGETATSLTRSDPQTYIASTSRGRMFRLTLTSSGGKYHLASRIFSRPQSSLFISRFLPSLWSNPIMPPESGNITAIALGSKNTLGTDVWALVDSRLQKWTVATEGWEEIVLEDDIASIIQPAIQQTLRDAAAAAYLDLELIDLAVDATGKLVVLTSHAGIGEDEDMGMGSVPRRIYDIVLLSQLAESFKVEKLINVPYQSTFGASEAPMHPQLQSVLDGVLLVVQFGDAITFCARDNNWKDRIELKSATDRTLGVGVVAAQSELLVLTASTVIKASIDFEEVLKYDAETGRSNLVKSIMTQAIMYGSIPENPLRFTFPPEVEEESLMAGASSLSRAILESDHEVVRPNNDLTTQIVGRKERMSFLIKFINENGVLGKFSQRSRQLLAIDAEKLYAAQQLWLRLNELLLQGHSYSVLNDAVCNYMNQAGEGHHEDFMRAFFRLRVGDLGKLLPQVRDITRTSLNEVPTSAATILPEANSVVLTILTSALEYREYNKGVYGIHMPFIKPWTSKSEVVNVVLELFDLTTTFAESTAGDSGARGSGNPKAQLPELAAVLFACIHERLEWLQSSIASDEPGTEREKTALEERFKQLRPEVLDTLRRNGFADQAFQLAEQYRDFRSLAALCHKDGAYPPEQNPNAAKIDDYIARFRDEFTEELYQWYIEHGELRTMFAQEDAHSDYLDRFFAKHSVPAVSWIHDLNKYKYNSAAESLLTEAGKSDDLAAKQLMLSIGKLAHLAQLQDDEYTQDESLLDAFHDGLDFISVHETLLDDLKSALTNVRGKQTVDKQVDTIYRTKASRLADPRALSFVFKRLVRALLQGKALSVEDMADVLSLKDNAESPDDFATALHLLAQVENLPEARRLAAFRTAWRRIYISDDWDFIRQTAGVTDAEINERFQNTAMFNALAATLPKRHQPAGYVLKPSDALPTPSAEDISSRWPGMTPEQVETLVADYEAESRQLEEYNLDDAFQRAQEILSDAFL</sequence>
<reference evidence="1" key="1">
    <citation type="submission" date="2021-02" db="EMBL/GenBank/DDBJ databases">
        <authorList>
            <consortium name="DOE Joint Genome Institute"/>
            <person name="Ahrendt S."/>
            <person name="Looney B.P."/>
            <person name="Miyauchi S."/>
            <person name="Morin E."/>
            <person name="Drula E."/>
            <person name="Courty P.E."/>
            <person name="Chicoki N."/>
            <person name="Fauchery L."/>
            <person name="Kohler A."/>
            <person name="Kuo A."/>
            <person name="Labutti K."/>
            <person name="Pangilinan J."/>
            <person name="Lipzen A."/>
            <person name="Riley R."/>
            <person name="Andreopoulos W."/>
            <person name="He G."/>
            <person name="Johnson J."/>
            <person name="Barry K.W."/>
            <person name="Grigoriev I.V."/>
            <person name="Nagy L."/>
            <person name="Hibbett D."/>
            <person name="Henrissat B."/>
            <person name="Matheny P.B."/>
            <person name="Labbe J."/>
            <person name="Martin F."/>
        </authorList>
    </citation>
    <scope>NUCLEOTIDE SEQUENCE</scope>
    <source>
        <strain evidence="1">FP105234-sp</strain>
    </source>
</reference>
<dbReference type="Proteomes" id="UP000814033">
    <property type="component" value="Unassembled WGS sequence"/>
</dbReference>
<keyword evidence="2" id="KW-1185">Reference proteome</keyword>
<name>A0ACB8SDW0_9AGAM</name>
<organism evidence="1 2">
    <name type="scientific">Auriscalpium vulgare</name>
    <dbReference type="NCBI Taxonomy" id="40419"/>
    <lineage>
        <taxon>Eukaryota</taxon>
        <taxon>Fungi</taxon>
        <taxon>Dikarya</taxon>
        <taxon>Basidiomycota</taxon>
        <taxon>Agaricomycotina</taxon>
        <taxon>Agaricomycetes</taxon>
        <taxon>Russulales</taxon>
        <taxon>Auriscalpiaceae</taxon>
        <taxon>Auriscalpium</taxon>
    </lineage>
</organism>
<evidence type="ECO:0000313" key="2">
    <source>
        <dbReference type="Proteomes" id="UP000814033"/>
    </source>
</evidence>